<name>A0A7S7NXY6_PALFE</name>
<dbReference type="AlphaFoldDB" id="A0A7S7NXY6"/>
<dbReference type="Pfam" id="PF20091">
    <property type="entry name" value="Abhydrolase_10"/>
    <property type="match status" value="1"/>
</dbReference>
<keyword evidence="3" id="KW-1185">Reference proteome</keyword>
<organism evidence="2 3">
    <name type="scientific">Paludibaculum fermentans</name>
    <dbReference type="NCBI Taxonomy" id="1473598"/>
    <lineage>
        <taxon>Bacteria</taxon>
        <taxon>Pseudomonadati</taxon>
        <taxon>Acidobacteriota</taxon>
        <taxon>Terriglobia</taxon>
        <taxon>Bryobacterales</taxon>
        <taxon>Bryobacteraceae</taxon>
        <taxon>Paludibaculum</taxon>
    </lineage>
</organism>
<dbReference type="EMBL" id="CP063849">
    <property type="protein sequence ID" value="QOY91229.1"/>
    <property type="molecule type" value="Genomic_DNA"/>
</dbReference>
<evidence type="ECO:0000259" key="1">
    <source>
        <dbReference type="Pfam" id="PF20091"/>
    </source>
</evidence>
<protein>
    <recommendedName>
        <fullName evidence="1">Alpha/beta hydrolase domain-containing protein</fullName>
    </recommendedName>
</protein>
<accession>A0A7S7NXY6</accession>
<gene>
    <name evidence="2" type="ORF">IRI77_15150</name>
</gene>
<evidence type="ECO:0000313" key="2">
    <source>
        <dbReference type="EMBL" id="QOY91229.1"/>
    </source>
</evidence>
<reference evidence="2 3" key="1">
    <citation type="submission" date="2020-10" db="EMBL/GenBank/DDBJ databases">
        <title>Complete genome sequence of Paludibaculum fermentans P105T, a facultatively anaerobic acidobacterium capable of dissimilatory Fe(III) reduction.</title>
        <authorList>
            <person name="Dedysh S.N."/>
            <person name="Beletsky A.V."/>
            <person name="Kulichevskaya I.S."/>
            <person name="Mardanov A.V."/>
            <person name="Ravin N.V."/>
        </authorList>
    </citation>
    <scope>NUCLEOTIDE SEQUENCE [LARGE SCALE GENOMIC DNA]</scope>
    <source>
        <strain evidence="2 3">P105</strain>
    </source>
</reference>
<dbReference type="KEGG" id="pfer:IRI77_15150"/>
<dbReference type="Proteomes" id="UP000593892">
    <property type="component" value="Chromosome"/>
</dbReference>
<feature type="domain" description="Alpha/beta hydrolase" evidence="1">
    <location>
        <begin position="262"/>
        <end position="672"/>
    </location>
</feature>
<dbReference type="RefSeq" id="WP_194452883.1">
    <property type="nucleotide sequence ID" value="NZ_CP063849.1"/>
</dbReference>
<evidence type="ECO:0000313" key="3">
    <source>
        <dbReference type="Proteomes" id="UP000593892"/>
    </source>
</evidence>
<proteinExistence type="predicted"/>
<sequence>MLRFLRLWFETLAFALFLLALGPQAAAKIVRISVEERESPAYGGRDFGAGPYERLSGHVFGELDPSDPRNAIITDLQFAPRNARGMVEYSATFTLLQPIDPAKASGVLIYDVPNRGSRLLLGALQGGEPGDGFLFRRGHAILASGWQGDVLPRAGVQSLLVPVAKNPDGSSITGPVLARFSDLPAGTASMPVTGQMPRRPYLAASLDTSKALLTKRASEEGAVIPLAPTEWAFSNCAAQPFPGVPDPGFLCLKQGFEPGQLYELTYTAKDPLVLGIGFAATRDTVSFFRRETIDGAGTANPMAGRIRNVVSLGISQSGNFVKSFIHLGFNQDEQGRRVWDGADDHIAARQTPMNFRFAVPGGSAGMFEPGSEAVLWWADTPDPVRGRKTDGLLHRCSLSATCPKIFETFGSAEFWGLKMSPGLVGTAAKADIPLPPQVRRYYFPGTTHGGGRGGFNVSIPPGGGRCVLPENPNPQSDSMRALLDALVEWVTKEVEPPPSRYPRLDQGQLVRAEHGAMGFPAIPGRPLPDQLLNTFYDYDFGSQFNYNDLSGVIAVQPPARKQIIPGLVPRVDADGNEVGGVPSLQHQAPLGTYLGWNVTAAGFYQGRGCGFVGGFVPFAATRAERSASGDPRPSLEERYPTHESFVEAVRAAASRLVRDRFLLKEDADRLIREAAASNVRQ</sequence>
<dbReference type="InterPro" id="IPR045394">
    <property type="entry name" value="Abhydrolase_dom"/>
</dbReference>